<name>A0A8H7PUZ5_9FUNG</name>
<protein>
    <submittedName>
        <fullName evidence="2">Uncharacterized protein</fullName>
    </submittedName>
</protein>
<comment type="caution">
    <text evidence="2">The sequence shown here is derived from an EMBL/GenBank/DDBJ whole genome shotgun (WGS) entry which is preliminary data.</text>
</comment>
<evidence type="ECO:0000313" key="3">
    <source>
        <dbReference type="Proteomes" id="UP000612746"/>
    </source>
</evidence>
<dbReference type="Proteomes" id="UP000612746">
    <property type="component" value="Unassembled WGS sequence"/>
</dbReference>
<accession>A0A8H7PUZ5</accession>
<keyword evidence="3" id="KW-1185">Reference proteome</keyword>
<gene>
    <name evidence="2" type="ORF">INT44_003804</name>
</gene>
<evidence type="ECO:0000256" key="1">
    <source>
        <dbReference type="SAM" id="MobiDB-lite"/>
    </source>
</evidence>
<dbReference type="AlphaFoldDB" id="A0A8H7PUZ5"/>
<dbReference type="EMBL" id="JAEPRA010000009">
    <property type="protein sequence ID" value="KAG2180797.1"/>
    <property type="molecule type" value="Genomic_DNA"/>
</dbReference>
<organism evidence="2 3">
    <name type="scientific">Umbelopsis vinacea</name>
    <dbReference type="NCBI Taxonomy" id="44442"/>
    <lineage>
        <taxon>Eukaryota</taxon>
        <taxon>Fungi</taxon>
        <taxon>Fungi incertae sedis</taxon>
        <taxon>Mucoromycota</taxon>
        <taxon>Mucoromycotina</taxon>
        <taxon>Umbelopsidomycetes</taxon>
        <taxon>Umbelopsidales</taxon>
        <taxon>Umbelopsidaceae</taxon>
        <taxon>Umbelopsis</taxon>
    </lineage>
</organism>
<feature type="region of interest" description="Disordered" evidence="1">
    <location>
        <begin position="63"/>
        <end position="85"/>
    </location>
</feature>
<proteinExistence type="predicted"/>
<sequence length="85" mass="8870">MWSNLLVTSAVKVLAEVEQECLNMAAARIPPDKPKTNDVTLIPGMVLADAFIRSARGILGAGGSSGSAANRLNRGFGRLCGKDIS</sequence>
<evidence type="ECO:0000313" key="2">
    <source>
        <dbReference type="EMBL" id="KAG2180797.1"/>
    </source>
</evidence>
<reference evidence="2" key="1">
    <citation type="submission" date="2020-12" db="EMBL/GenBank/DDBJ databases">
        <title>Metabolic potential, ecology and presence of endohyphal bacteria is reflected in genomic diversity of Mucoromycotina.</title>
        <authorList>
            <person name="Muszewska A."/>
            <person name="Okrasinska A."/>
            <person name="Steczkiewicz K."/>
            <person name="Drgas O."/>
            <person name="Orlowska M."/>
            <person name="Perlinska-Lenart U."/>
            <person name="Aleksandrzak-Piekarczyk T."/>
            <person name="Szatraj K."/>
            <person name="Zielenkiewicz U."/>
            <person name="Pilsyk S."/>
            <person name="Malc E."/>
            <person name="Mieczkowski P."/>
            <person name="Kruszewska J.S."/>
            <person name="Biernat P."/>
            <person name="Pawlowska J."/>
        </authorList>
    </citation>
    <scope>NUCLEOTIDE SEQUENCE</scope>
    <source>
        <strain evidence="2">WA0000051536</strain>
    </source>
</reference>